<protein>
    <submittedName>
        <fullName evidence="2">Uncharacterized protein</fullName>
    </submittedName>
</protein>
<feature type="region of interest" description="Disordered" evidence="1">
    <location>
        <begin position="244"/>
        <end position="282"/>
    </location>
</feature>
<reference evidence="3" key="1">
    <citation type="journal article" date="2017" name="bioRxiv">
        <title>Conservation of a gene cluster reveals novel cercosporin biosynthetic mechanisms and extends production to the genus Colletotrichum.</title>
        <authorList>
            <person name="de Jonge R."/>
            <person name="Ebert M.K."/>
            <person name="Huitt-Roehl C.R."/>
            <person name="Pal P."/>
            <person name="Suttle J.C."/>
            <person name="Spanner R.E."/>
            <person name="Neubauer J.D."/>
            <person name="Jurick W.M.II."/>
            <person name="Stott K.A."/>
            <person name="Secor G.A."/>
            <person name="Thomma B.P.H.J."/>
            <person name="Van de Peer Y."/>
            <person name="Townsend C.A."/>
            <person name="Bolton M.D."/>
        </authorList>
    </citation>
    <scope>NUCLEOTIDE SEQUENCE [LARGE SCALE GENOMIC DNA]</scope>
    <source>
        <strain evidence="3">CBS538.71</strain>
    </source>
</reference>
<name>A0A2S6CE99_9PEZI</name>
<dbReference type="EMBL" id="PNEN01000475">
    <property type="protein sequence ID" value="PPJ58062.1"/>
    <property type="molecule type" value="Genomic_DNA"/>
</dbReference>
<proteinExistence type="predicted"/>
<comment type="caution">
    <text evidence="2">The sequence shown here is derived from an EMBL/GenBank/DDBJ whole genome shotgun (WGS) entry which is preliminary data.</text>
</comment>
<dbReference type="OrthoDB" id="3643821at2759"/>
<keyword evidence="3" id="KW-1185">Reference proteome</keyword>
<feature type="compositionally biased region" description="Low complexity" evidence="1">
    <location>
        <begin position="168"/>
        <end position="181"/>
    </location>
</feature>
<evidence type="ECO:0000313" key="3">
    <source>
        <dbReference type="Proteomes" id="UP000237631"/>
    </source>
</evidence>
<dbReference type="AlphaFoldDB" id="A0A2S6CE99"/>
<evidence type="ECO:0000313" key="2">
    <source>
        <dbReference type="EMBL" id="PPJ58062.1"/>
    </source>
</evidence>
<feature type="region of interest" description="Disordered" evidence="1">
    <location>
        <begin position="168"/>
        <end position="196"/>
    </location>
</feature>
<feature type="compositionally biased region" description="Polar residues" evidence="1">
    <location>
        <begin position="255"/>
        <end position="275"/>
    </location>
</feature>
<dbReference type="Proteomes" id="UP000237631">
    <property type="component" value="Unassembled WGS sequence"/>
</dbReference>
<evidence type="ECO:0000256" key="1">
    <source>
        <dbReference type="SAM" id="MobiDB-lite"/>
    </source>
</evidence>
<gene>
    <name evidence="2" type="ORF">CBER1_03825</name>
</gene>
<sequence>MGSALWAGAQSVCDGAQFALSKASNVLSASRFNRDSFDQARGYDFEEESEYDSENESGDDQWIDDQWIDVKKEKRDLTKPQEDFMVRSVSDSTRQLRLKITKTATEKASAAAGVSFEYAKWALRLVAVEAAHDIGFLASCKTATDVVRAVKARFPVLEDIQKAYRSGSLEASTSESSTQLTNMTRAHAPQPGIRHPRDVRMASNLDDIPIISDNTINQNPYARDGVPLYHSETGAELELVYEEAGRGRRKKRDTSPYSNSAQGNTVYSKFIGTNQDEGENYV</sequence>
<accession>A0A2S6CE99</accession>
<organism evidence="2 3">
    <name type="scientific">Cercospora berteroae</name>
    <dbReference type="NCBI Taxonomy" id="357750"/>
    <lineage>
        <taxon>Eukaryota</taxon>
        <taxon>Fungi</taxon>
        <taxon>Dikarya</taxon>
        <taxon>Ascomycota</taxon>
        <taxon>Pezizomycotina</taxon>
        <taxon>Dothideomycetes</taxon>
        <taxon>Dothideomycetidae</taxon>
        <taxon>Mycosphaerellales</taxon>
        <taxon>Mycosphaerellaceae</taxon>
        <taxon>Cercospora</taxon>
    </lineage>
</organism>